<evidence type="ECO:0000313" key="2">
    <source>
        <dbReference type="Proteomes" id="UP001218188"/>
    </source>
</evidence>
<reference evidence="1" key="1">
    <citation type="submission" date="2023-03" db="EMBL/GenBank/DDBJ databases">
        <title>Massive genome expansion in bonnet fungi (Mycena s.s.) driven by repeated elements and novel gene families across ecological guilds.</title>
        <authorList>
            <consortium name="Lawrence Berkeley National Laboratory"/>
            <person name="Harder C.B."/>
            <person name="Miyauchi S."/>
            <person name="Viragh M."/>
            <person name="Kuo A."/>
            <person name="Thoen E."/>
            <person name="Andreopoulos B."/>
            <person name="Lu D."/>
            <person name="Skrede I."/>
            <person name="Drula E."/>
            <person name="Henrissat B."/>
            <person name="Morin E."/>
            <person name="Kohler A."/>
            <person name="Barry K."/>
            <person name="LaButti K."/>
            <person name="Morin E."/>
            <person name="Salamov A."/>
            <person name="Lipzen A."/>
            <person name="Mereny Z."/>
            <person name="Hegedus B."/>
            <person name="Baldrian P."/>
            <person name="Stursova M."/>
            <person name="Weitz H."/>
            <person name="Taylor A."/>
            <person name="Grigoriev I.V."/>
            <person name="Nagy L.G."/>
            <person name="Martin F."/>
            <person name="Kauserud H."/>
        </authorList>
    </citation>
    <scope>NUCLEOTIDE SEQUENCE</scope>
    <source>
        <strain evidence="1">CBHHK200</strain>
    </source>
</reference>
<dbReference type="Proteomes" id="UP001218188">
    <property type="component" value="Unassembled WGS sequence"/>
</dbReference>
<gene>
    <name evidence="1" type="ORF">C8F04DRAFT_1278435</name>
</gene>
<keyword evidence="2" id="KW-1185">Reference proteome</keyword>
<dbReference type="AlphaFoldDB" id="A0AAD6RZ43"/>
<sequence>MPHFDENVHCIPLDAGIDLRARLQTEHKLRTPSEPWWGDNGDDNPVVPHLRTATPIPSVDGKPRRRVIDLTQRKAQRMAAAANTPAVRTERYRAFRAITDSIRRVARAVGLVKDQNAVYTPGSGLQFDPASMEDREYALDEVYGVKSNLGLNYARTGRSPRVVITGDNHKRIVTVLGGFPSDQGFMADVRRATQACDEIAPTVLLSEDEAARGSSPRVSGGLGLVEGEGRMQAPKGKSIVLDALAFATLFSIPAIQRVAGYATCLMQHFALHVFHSFNNALDAYEDHYNHRERPVWCSPFAAATFLLGPRCLNFLDNDLTWGWAALTALGTYNPDKGGQIILWDLNLMVHFPPGTTILLPRSLIRYSFVEIAPGETRYCLIQHTPAPVFHFTENGNRTDPQFAATATEQEHAAREEQRAARKNGDLALNMLVTLEDLDDSDYVFHLPPRSPSPGSDW</sequence>
<comment type="caution">
    <text evidence="1">The sequence shown here is derived from an EMBL/GenBank/DDBJ whole genome shotgun (WGS) entry which is preliminary data.</text>
</comment>
<dbReference type="Gene3D" id="3.60.130.30">
    <property type="match status" value="1"/>
</dbReference>
<organism evidence="1 2">
    <name type="scientific">Mycena alexandri</name>
    <dbReference type="NCBI Taxonomy" id="1745969"/>
    <lineage>
        <taxon>Eukaryota</taxon>
        <taxon>Fungi</taxon>
        <taxon>Dikarya</taxon>
        <taxon>Basidiomycota</taxon>
        <taxon>Agaricomycotina</taxon>
        <taxon>Agaricomycetes</taxon>
        <taxon>Agaricomycetidae</taxon>
        <taxon>Agaricales</taxon>
        <taxon>Marasmiineae</taxon>
        <taxon>Mycenaceae</taxon>
        <taxon>Mycena</taxon>
    </lineage>
</organism>
<name>A0AAD6RZ43_9AGAR</name>
<dbReference type="EMBL" id="JARJCM010000366">
    <property type="protein sequence ID" value="KAJ7018028.1"/>
    <property type="molecule type" value="Genomic_DNA"/>
</dbReference>
<protein>
    <submittedName>
        <fullName evidence="1">Uncharacterized protein</fullName>
    </submittedName>
</protein>
<evidence type="ECO:0000313" key="1">
    <source>
        <dbReference type="EMBL" id="KAJ7018028.1"/>
    </source>
</evidence>
<accession>A0AAD6RZ43</accession>
<proteinExistence type="predicted"/>